<sequence>MKYTLMEACTMTENVTDQITCATPDDQDSAGAERPAAPAGSVYLSDVLARVRQHANDNNWCGTAESVTTQALNEGLSFKLLRRESQGCGDLSCRLCYPGGVAEANVDAADDRFTAVDGTDPFVTKARLKMAIRKAVDLGYNWDEPLRLYRELVDTYQLDAVPLPVLTYTVTFTVTDAQLHGRPADQSGVASALESGTVAGFTVSAESAEEATATLMP</sequence>
<dbReference type="EMBL" id="JADQTO010000045">
    <property type="protein sequence ID" value="MBG0568788.1"/>
    <property type="molecule type" value="Genomic_DNA"/>
</dbReference>
<evidence type="ECO:0000313" key="1">
    <source>
        <dbReference type="EMBL" id="MBG0568788.1"/>
    </source>
</evidence>
<accession>A0A931CM29</accession>
<dbReference type="RefSeq" id="WP_196420558.1">
    <property type="nucleotide sequence ID" value="NZ_JADQTO010000045.1"/>
</dbReference>
<keyword evidence="2" id="KW-1185">Reference proteome</keyword>
<proteinExistence type="predicted"/>
<protein>
    <submittedName>
        <fullName evidence="1">Uncharacterized protein</fullName>
    </submittedName>
</protein>
<name>A0A931CM29_9ACTN</name>
<comment type="caution">
    <text evidence="1">The sequence shown here is derived from an EMBL/GenBank/DDBJ whole genome shotgun (WGS) entry which is preliminary data.</text>
</comment>
<gene>
    <name evidence="1" type="ORF">I4J89_45990</name>
</gene>
<reference evidence="1" key="1">
    <citation type="submission" date="2020-11" db="EMBL/GenBank/DDBJ databases">
        <title>Isolation and identification of active actinomycetes.</title>
        <authorList>
            <person name="Sun X."/>
        </authorList>
    </citation>
    <scope>NUCLEOTIDE SEQUENCE</scope>
    <source>
        <strain evidence="1">NEAU-A11</strain>
    </source>
</reference>
<evidence type="ECO:0000313" key="2">
    <source>
        <dbReference type="Proteomes" id="UP000598146"/>
    </source>
</evidence>
<dbReference type="AlphaFoldDB" id="A0A931CM29"/>
<dbReference type="Proteomes" id="UP000598146">
    <property type="component" value="Unassembled WGS sequence"/>
</dbReference>
<organism evidence="1 2">
    <name type="scientific">Actinoplanes aureus</name>
    <dbReference type="NCBI Taxonomy" id="2792083"/>
    <lineage>
        <taxon>Bacteria</taxon>
        <taxon>Bacillati</taxon>
        <taxon>Actinomycetota</taxon>
        <taxon>Actinomycetes</taxon>
        <taxon>Micromonosporales</taxon>
        <taxon>Micromonosporaceae</taxon>
        <taxon>Actinoplanes</taxon>
    </lineage>
</organism>